<organism evidence="3 4">
    <name type="scientific">Puccinia graminis f. sp. tritici</name>
    <dbReference type="NCBI Taxonomy" id="56615"/>
    <lineage>
        <taxon>Eukaryota</taxon>
        <taxon>Fungi</taxon>
        <taxon>Dikarya</taxon>
        <taxon>Basidiomycota</taxon>
        <taxon>Pucciniomycotina</taxon>
        <taxon>Pucciniomycetes</taxon>
        <taxon>Pucciniales</taxon>
        <taxon>Pucciniaceae</taxon>
        <taxon>Puccinia</taxon>
    </lineage>
</organism>
<dbReference type="Proteomes" id="UP000325313">
    <property type="component" value="Unassembled WGS sequence"/>
</dbReference>
<evidence type="ECO:0000256" key="1">
    <source>
        <dbReference type="SAM" id="MobiDB-lite"/>
    </source>
</evidence>
<protein>
    <recommendedName>
        <fullName evidence="2">Tet-like 2OG-Fe(II) oxygenase domain-containing protein</fullName>
    </recommendedName>
</protein>
<reference evidence="3 4" key="1">
    <citation type="submission" date="2019-05" db="EMBL/GenBank/DDBJ databases">
        <title>Emergence of the Ug99 lineage of the wheat stem rust pathogen through somatic hybridization.</title>
        <authorList>
            <person name="Li F."/>
            <person name="Upadhyaya N.M."/>
            <person name="Sperschneider J."/>
            <person name="Matny O."/>
            <person name="Nguyen-Phuc H."/>
            <person name="Mago R."/>
            <person name="Raley C."/>
            <person name="Miller M.E."/>
            <person name="Silverstein K.A.T."/>
            <person name="Henningsen E."/>
            <person name="Hirsch C.D."/>
            <person name="Visser B."/>
            <person name="Pretorius Z.A."/>
            <person name="Steffenson B.J."/>
            <person name="Schwessinger B."/>
            <person name="Dodds P.N."/>
            <person name="Figueroa M."/>
        </authorList>
    </citation>
    <scope>NUCLEOTIDE SEQUENCE [LARGE SCALE GENOMIC DNA]</scope>
    <source>
        <strain evidence="3 4">Ug99</strain>
    </source>
</reference>
<sequence>MTKHTTNTSDSVNRNPAMTKHNLNQATNSSELVSDLNPGNMIHRRSLSDLASTLTELSISSDSDDQPIASLKDQVSHEGTVLGQAPNRQTTSKKHLKTVVKKESKIKSSYQKAYRKEKSQVQRPQRRRNACLKAIRSHLANLPLQGPFVISRRTPERFVLYPEVTRDFEFRKEERRIAQENFEKKVGPQPPDTTIYERKPTPEEIKQAYDQVHDSFDLYDHGHVTVFDNSNPKVKDKIIAAIHFTDLTKLTPLQIGDINFLCKFLQDSKRFVNPVSSPSRLCAGKMWAIGWRKSMTNLEIVGMYRNWDAIKKNKKDYRIFLDDAERAGRIVWDLFHPVGNIALEKNQQFMIEHNIPGFYEAEFPNDKSKPSKEFFSSNLTFTSNGFFNHPHEDKNDHASLPFAFLLSLPISKETGLLAYGADEYDVTEGPFIFRDCQFGIKFRPNTMCQMIFSQREYSHCTLAPSEPSAFTRLGLSLQISAKMVNISDRITGGEFDNRKDMHIAGAEYNLNVSINKSKAPVQSSQLST</sequence>
<gene>
    <name evidence="3" type="ORF">PGTUg99_007639</name>
</gene>
<feature type="region of interest" description="Disordered" evidence="1">
    <location>
        <begin position="58"/>
        <end position="127"/>
    </location>
</feature>
<feature type="domain" description="Tet-like 2OG-Fe(II) oxygenase" evidence="2">
    <location>
        <begin position="253"/>
        <end position="463"/>
    </location>
</feature>
<comment type="caution">
    <text evidence="3">The sequence shown here is derived from an EMBL/GenBank/DDBJ whole genome shotgun (WGS) entry which is preliminary data.</text>
</comment>
<dbReference type="AlphaFoldDB" id="A0A5B0R4W4"/>
<evidence type="ECO:0000313" key="3">
    <source>
        <dbReference type="EMBL" id="KAA1120502.1"/>
    </source>
</evidence>
<evidence type="ECO:0000259" key="2">
    <source>
        <dbReference type="Pfam" id="PF20515"/>
    </source>
</evidence>
<dbReference type="InterPro" id="IPR046798">
    <property type="entry name" value="2OG-FeII_Oxy_6"/>
</dbReference>
<accession>A0A5B0R4W4</accession>
<feature type="compositionally biased region" description="Polar residues" evidence="1">
    <location>
        <begin position="1"/>
        <end position="32"/>
    </location>
</feature>
<dbReference type="Pfam" id="PF20515">
    <property type="entry name" value="2OG-FeII_Oxy_6"/>
    <property type="match status" value="1"/>
</dbReference>
<proteinExistence type="predicted"/>
<evidence type="ECO:0000313" key="4">
    <source>
        <dbReference type="Proteomes" id="UP000325313"/>
    </source>
</evidence>
<name>A0A5B0R4W4_PUCGR</name>
<dbReference type="EMBL" id="VDEP01000243">
    <property type="protein sequence ID" value="KAA1120502.1"/>
    <property type="molecule type" value="Genomic_DNA"/>
</dbReference>
<feature type="region of interest" description="Disordered" evidence="1">
    <location>
        <begin position="1"/>
        <end position="37"/>
    </location>
</feature>